<evidence type="ECO:0000256" key="2">
    <source>
        <dbReference type="SAM" id="Phobius"/>
    </source>
</evidence>
<feature type="transmembrane region" description="Helical" evidence="2">
    <location>
        <begin position="76"/>
        <end position="98"/>
    </location>
</feature>
<dbReference type="EMBL" id="CXOI01000035">
    <property type="protein sequence ID" value="CTP88019.1"/>
    <property type="molecule type" value="Genomic_DNA"/>
</dbReference>
<evidence type="ECO:0000313" key="3">
    <source>
        <dbReference type="EMBL" id="CTP88019.1"/>
    </source>
</evidence>
<feature type="region of interest" description="Disordered" evidence="1">
    <location>
        <begin position="1"/>
        <end position="66"/>
    </location>
</feature>
<organism evidence="3 4">
    <name type="scientific">Xanthomonas graminis pv. arrhenatheri LMG 727</name>
    <dbReference type="NCBI Taxonomy" id="1195923"/>
    <lineage>
        <taxon>Bacteria</taxon>
        <taxon>Pseudomonadati</taxon>
        <taxon>Pseudomonadota</taxon>
        <taxon>Gammaproteobacteria</taxon>
        <taxon>Lysobacterales</taxon>
        <taxon>Lysobacteraceae</taxon>
        <taxon>Xanthomonas</taxon>
        <taxon>Xanthomonas translucens group</taxon>
        <taxon>Xanthomonas graminis</taxon>
    </lineage>
</organism>
<reference evidence="4" key="1">
    <citation type="submission" date="2015-07" db="EMBL/GenBank/DDBJ databases">
        <authorList>
            <person name="Wibberg D."/>
        </authorList>
    </citation>
    <scope>NUCLEOTIDE SEQUENCE [LARGE SCALE GENOMIC DNA]</scope>
</reference>
<proteinExistence type="predicted"/>
<accession>A0A0K2ZV47</accession>
<evidence type="ECO:0000313" key="4">
    <source>
        <dbReference type="Proteomes" id="UP000046187"/>
    </source>
</evidence>
<keyword evidence="2" id="KW-1133">Transmembrane helix</keyword>
<dbReference type="AlphaFoldDB" id="A0A0K2ZV47"/>
<keyword evidence="4" id="KW-1185">Reference proteome</keyword>
<dbReference type="Proteomes" id="UP000046187">
    <property type="component" value="Unassembled WGS sequence"/>
</dbReference>
<gene>
    <name evidence="3" type="ORF">XTALMG727_2231</name>
</gene>
<dbReference type="RefSeq" id="WP_231108186.1">
    <property type="nucleotide sequence ID" value="NZ_CXOI01000035.1"/>
</dbReference>
<name>A0A0K2ZV47_9XANT</name>
<evidence type="ECO:0000256" key="1">
    <source>
        <dbReference type="SAM" id="MobiDB-lite"/>
    </source>
</evidence>
<sequence>MTAARRTTESMTTAAATPLHSANGAHADAPGSGAKAPAKALRARGAPGTRSEVFQSPLAAGGTDSDLRLRAQRTQLATRVAAVGTIAAVAAVAALIAWRRARR</sequence>
<feature type="compositionally biased region" description="Low complexity" evidence="1">
    <location>
        <begin position="27"/>
        <end position="40"/>
    </location>
</feature>
<keyword evidence="2" id="KW-0472">Membrane</keyword>
<protein>
    <submittedName>
        <fullName evidence="3">Putative membrane protein</fullName>
    </submittedName>
</protein>
<keyword evidence="2" id="KW-0812">Transmembrane</keyword>